<dbReference type="AlphaFoldDB" id="A0A1X3FWE3"/>
<sequence length="136" mass="14667">MRSYHAGVRLLNAPSAAARRNPHIDEQAVDDRGADRQSTIAVGWATCDPPCYSTAGSKVAIITFERFPHTRSDTSHRAVIASLIVAPYLRLRSPGASSFPVLPFRSAEARAALAMPARRRAQCIQDAPGSARLVNS</sequence>
<name>A0A1X3FWE3_9BRAD</name>
<evidence type="ECO:0000313" key="2">
    <source>
        <dbReference type="Proteomes" id="UP000193553"/>
    </source>
</evidence>
<reference evidence="1 2" key="1">
    <citation type="submission" date="2017-03" db="EMBL/GenBank/DDBJ databases">
        <title>Whole genome sequences of fourteen strains of Bradyrhizobium canariense and one strain of Bradyrhizobium japonicum isolated from Lupinus (Papilionoideae: Genisteae) species in Algeria.</title>
        <authorList>
            <person name="Crovadore J."/>
            <person name="Chekireb D."/>
            <person name="Brachmann A."/>
            <person name="Chablais R."/>
            <person name="Cochard B."/>
            <person name="Lefort F."/>
        </authorList>
    </citation>
    <scope>NUCLEOTIDE SEQUENCE [LARGE SCALE GENOMIC DNA]</scope>
    <source>
        <strain evidence="1 2">UBMA195</strain>
    </source>
</reference>
<dbReference type="Proteomes" id="UP000193553">
    <property type="component" value="Unassembled WGS sequence"/>
</dbReference>
<proteinExistence type="predicted"/>
<comment type="caution">
    <text evidence="1">The sequence shown here is derived from an EMBL/GenBank/DDBJ whole genome shotgun (WGS) entry which is preliminary data.</text>
</comment>
<protein>
    <submittedName>
        <fullName evidence="1">Uncharacterized protein</fullName>
    </submittedName>
</protein>
<organism evidence="1 2">
    <name type="scientific">Bradyrhizobium canariense</name>
    <dbReference type="NCBI Taxonomy" id="255045"/>
    <lineage>
        <taxon>Bacteria</taxon>
        <taxon>Pseudomonadati</taxon>
        <taxon>Pseudomonadota</taxon>
        <taxon>Alphaproteobacteria</taxon>
        <taxon>Hyphomicrobiales</taxon>
        <taxon>Nitrobacteraceae</taxon>
        <taxon>Bradyrhizobium</taxon>
    </lineage>
</organism>
<gene>
    <name evidence="1" type="ORF">BSZ18_16135</name>
</gene>
<evidence type="ECO:0000313" key="1">
    <source>
        <dbReference type="EMBL" id="OSJ10841.1"/>
    </source>
</evidence>
<dbReference type="EMBL" id="NAFI01000171">
    <property type="protein sequence ID" value="OSJ10841.1"/>
    <property type="molecule type" value="Genomic_DNA"/>
</dbReference>
<accession>A0A1X3FWE3</accession>